<dbReference type="PROSITE" id="PS50949">
    <property type="entry name" value="HTH_GNTR"/>
    <property type="match status" value="1"/>
</dbReference>
<evidence type="ECO:0000256" key="1">
    <source>
        <dbReference type="ARBA" id="ARBA00023015"/>
    </source>
</evidence>
<sequence length="271" mass="29550">MTKQPATGAHGGAQRVAEALMAQIRSGTLRPGDQLPTIAALADEHGVNKNTASKAVVSLKATGVLSGLAGGSTWVRVPPPNKRRHNIRYHSEKEAVRLPESDRSAAGVSEADSGIPLNDLHEDTADYSVIESPKEIGEALGIPPGAPVLRRVYTRRHARKAGASRSISYIPYDLVRGNPELLDSTREPWPGGTMHQLYTIGVELDRIVDHVTASMPTPEEVRDFDIPPSVPVIRIRKVSYSTDDIPVEVTDIPIPADRIELLYTTQLERWK</sequence>
<comment type="caution">
    <text evidence="6">The sequence shown here is derived from an EMBL/GenBank/DDBJ whole genome shotgun (WGS) entry which is preliminary data.</text>
</comment>
<evidence type="ECO:0000259" key="5">
    <source>
        <dbReference type="PROSITE" id="PS50949"/>
    </source>
</evidence>
<dbReference type="Gene3D" id="3.40.1410.10">
    <property type="entry name" value="Chorismate lyase-like"/>
    <property type="match status" value="1"/>
</dbReference>
<keyword evidence="3" id="KW-0804">Transcription</keyword>
<feature type="domain" description="HTH gntR-type" evidence="5">
    <location>
        <begin position="10"/>
        <end position="78"/>
    </location>
</feature>
<dbReference type="Pfam" id="PF07702">
    <property type="entry name" value="UTRA"/>
    <property type="match status" value="1"/>
</dbReference>
<evidence type="ECO:0000313" key="7">
    <source>
        <dbReference type="Proteomes" id="UP001230654"/>
    </source>
</evidence>
<proteinExistence type="predicted"/>
<evidence type="ECO:0000313" key="6">
    <source>
        <dbReference type="EMBL" id="MDQ0577903.1"/>
    </source>
</evidence>
<evidence type="ECO:0000256" key="4">
    <source>
        <dbReference type="SAM" id="MobiDB-lite"/>
    </source>
</evidence>
<dbReference type="SMART" id="SM00866">
    <property type="entry name" value="UTRA"/>
    <property type="match status" value="1"/>
</dbReference>
<dbReference type="PANTHER" id="PTHR44846">
    <property type="entry name" value="MANNOSYL-D-GLYCERATE TRANSPORT/METABOLISM SYSTEM REPRESSOR MNGR-RELATED"/>
    <property type="match status" value="1"/>
</dbReference>
<dbReference type="InterPro" id="IPR036390">
    <property type="entry name" value="WH_DNA-bd_sf"/>
</dbReference>
<feature type="region of interest" description="Disordered" evidence="4">
    <location>
        <begin position="95"/>
        <end position="120"/>
    </location>
</feature>
<reference evidence="6 7" key="1">
    <citation type="submission" date="2023-07" db="EMBL/GenBank/DDBJ databases">
        <title>Comparative genomics of wheat-associated soil bacteria to identify genetic determinants of phenazine resistance.</title>
        <authorList>
            <person name="Mouncey N."/>
        </authorList>
    </citation>
    <scope>NUCLEOTIDE SEQUENCE [LARGE SCALE GENOMIC DNA]</scope>
    <source>
        <strain evidence="6 7">B2I6</strain>
    </source>
</reference>
<dbReference type="Gene3D" id="1.10.10.10">
    <property type="entry name" value="Winged helix-like DNA-binding domain superfamily/Winged helix DNA-binding domain"/>
    <property type="match status" value="1"/>
</dbReference>
<dbReference type="EMBL" id="JAUSWV010000001">
    <property type="protein sequence ID" value="MDQ0577903.1"/>
    <property type="molecule type" value="Genomic_DNA"/>
</dbReference>
<dbReference type="RefSeq" id="WP_307160633.1">
    <property type="nucleotide sequence ID" value="NZ_JAUSWV010000001.1"/>
</dbReference>
<keyword evidence="2" id="KW-0238">DNA-binding</keyword>
<dbReference type="SUPFAM" id="SSF46785">
    <property type="entry name" value="Winged helix' DNA-binding domain"/>
    <property type="match status" value="1"/>
</dbReference>
<evidence type="ECO:0000256" key="3">
    <source>
        <dbReference type="ARBA" id="ARBA00023163"/>
    </source>
</evidence>
<dbReference type="PANTHER" id="PTHR44846:SF17">
    <property type="entry name" value="GNTR-FAMILY TRANSCRIPTIONAL REGULATOR"/>
    <property type="match status" value="1"/>
</dbReference>
<dbReference type="CDD" id="cd07377">
    <property type="entry name" value="WHTH_GntR"/>
    <property type="match status" value="1"/>
</dbReference>
<dbReference type="InterPro" id="IPR050679">
    <property type="entry name" value="Bact_HTH_transcr_reg"/>
</dbReference>
<keyword evidence="1" id="KW-0805">Transcription regulation</keyword>
<gene>
    <name evidence="6" type="ORF">QF030_000081</name>
</gene>
<accession>A0ABU0NGG7</accession>
<dbReference type="InterPro" id="IPR000524">
    <property type="entry name" value="Tscrpt_reg_HTH_GntR"/>
</dbReference>
<dbReference type="Pfam" id="PF00392">
    <property type="entry name" value="GntR"/>
    <property type="match status" value="1"/>
</dbReference>
<keyword evidence="7" id="KW-1185">Reference proteome</keyword>
<evidence type="ECO:0000256" key="2">
    <source>
        <dbReference type="ARBA" id="ARBA00023125"/>
    </source>
</evidence>
<dbReference type="InterPro" id="IPR036388">
    <property type="entry name" value="WH-like_DNA-bd_sf"/>
</dbReference>
<protein>
    <submittedName>
        <fullName evidence="6">GntR family transcriptional regulator</fullName>
    </submittedName>
</protein>
<dbReference type="Proteomes" id="UP001230654">
    <property type="component" value="Unassembled WGS sequence"/>
</dbReference>
<dbReference type="SUPFAM" id="SSF64288">
    <property type="entry name" value="Chorismate lyase-like"/>
    <property type="match status" value="1"/>
</dbReference>
<organism evidence="6 7">
    <name type="scientific">Streptomyces rishiriensis</name>
    <dbReference type="NCBI Taxonomy" id="68264"/>
    <lineage>
        <taxon>Bacteria</taxon>
        <taxon>Bacillati</taxon>
        <taxon>Actinomycetota</taxon>
        <taxon>Actinomycetes</taxon>
        <taxon>Kitasatosporales</taxon>
        <taxon>Streptomycetaceae</taxon>
        <taxon>Streptomyces</taxon>
    </lineage>
</organism>
<dbReference type="InterPro" id="IPR028978">
    <property type="entry name" value="Chorismate_lyase_/UTRA_dom_sf"/>
</dbReference>
<name>A0ABU0NGG7_STRRH</name>
<dbReference type="InterPro" id="IPR011663">
    <property type="entry name" value="UTRA"/>
</dbReference>
<dbReference type="SMART" id="SM00345">
    <property type="entry name" value="HTH_GNTR"/>
    <property type="match status" value="1"/>
</dbReference>